<dbReference type="Proteomes" id="UP000245624">
    <property type="component" value="Unassembled WGS sequence"/>
</dbReference>
<dbReference type="Pfam" id="PF01522">
    <property type="entry name" value="Polysacc_deac_1"/>
    <property type="match status" value="1"/>
</dbReference>
<dbReference type="InterPro" id="IPR002509">
    <property type="entry name" value="NODB_dom"/>
</dbReference>
<sequence length="229" mass="26324">MKRKITLIVCCFIGIVCLLFASAYYLMNARSFQIFGGLTNQVETDELVVALTFDDGPTEKVDAILALLDDYQAKATFFLIGKDMKNNPQQTRKIVEAGHQIGNHTFSHERMIFQSQQFIKQEITKTDQLIREAGYQEEIDFRPPFGKKLFGLPYYLSKHDRETITWNIEPDTAEDKLAYVQEKIEPGSIILLHPMYDQSGEELQLLEEILQLLTSQGYSFITVDELQNL</sequence>
<dbReference type="OrthoDB" id="9812065at2"/>
<keyword evidence="4" id="KW-1185">Reference proteome</keyword>
<evidence type="ECO:0000256" key="1">
    <source>
        <dbReference type="SAM" id="Phobius"/>
    </source>
</evidence>
<dbReference type="GO" id="GO:0016810">
    <property type="term" value="F:hydrolase activity, acting on carbon-nitrogen (but not peptide) bonds"/>
    <property type="evidence" value="ECO:0007669"/>
    <property type="project" value="InterPro"/>
</dbReference>
<dbReference type="PANTHER" id="PTHR10587:SF125">
    <property type="entry name" value="POLYSACCHARIDE DEACETYLASE YHEN-RELATED"/>
    <property type="match status" value="1"/>
</dbReference>
<feature type="transmembrane region" description="Helical" evidence="1">
    <location>
        <begin position="7"/>
        <end position="27"/>
    </location>
</feature>
<evidence type="ECO:0000313" key="4">
    <source>
        <dbReference type="Proteomes" id="UP000245624"/>
    </source>
</evidence>
<feature type="domain" description="NodB homology" evidence="2">
    <location>
        <begin position="47"/>
        <end position="221"/>
    </location>
</feature>
<dbReference type="Gene3D" id="3.20.20.370">
    <property type="entry name" value="Glycoside hydrolase/deacetylase"/>
    <property type="match status" value="1"/>
</dbReference>
<dbReference type="EMBL" id="QGTD01000003">
    <property type="protein sequence ID" value="PWU70168.1"/>
    <property type="molecule type" value="Genomic_DNA"/>
</dbReference>
<evidence type="ECO:0000259" key="2">
    <source>
        <dbReference type="PROSITE" id="PS51677"/>
    </source>
</evidence>
<accession>A0A317L5K7</accession>
<evidence type="ECO:0000313" key="3">
    <source>
        <dbReference type="EMBL" id="PWU70168.1"/>
    </source>
</evidence>
<protein>
    <submittedName>
        <fullName evidence="3">Polysaccharide deacetylase</fullName>
    </submittedName>
</protein>
<name>A0A317L5K7_9BACI</name>
<proteinExistence type="predicted"/>
<dbReference type="RefSeq" id="WP_054861054.1">
    <property type="nucleotide sequence ID" value="NZ_QGTD01000003.1"/>
</dbReference>
<keyword evidence="1" id="KW-1133">Transmembrane helix</keyword>
<reference evidence="3 4" key="1">
    <citation type="submission" date="2018-05" db="EMBL/GenBank/DDBJ databases">
        <title>Genomic analysis of Gracilibacillus dipsosauri DD1 reveals novel features of a salt-tolerant amylase.</title>
        <authorList>
            <person name="Deutch C.E."/>
            <person name="Yang S."/>
        </authorList>
    </citation>
    <scope>NUCLEOTIDE SEQUENCE [LARGE SCALE GENOMIC DNA]</scope>
    <source>
        <strain evidence="3 4">DD1</strain>
    </source>
</reference>
<dbReference type="SUPFAM" id="SSF88713">
    <property type="entry name" value="Glycoside hydrolase/deacetylase"/>
    <property type="match status" value="1"/>
</dbReference>
<dbReference type="AlphaFoldDB" id="A0A317L5K7"/>
<dbReference type="InterPro" id="IPR050248">
    <property type="entry name" value="Polysacc_deacetylase_ArnD"/>
</dbReference>
<keyword evidence="1" id="KW-0472">Membrane</keyword>
<keyword evidence="1" id="KW-0812">Transmembrane</keyword>
<comment type="caution">
    <text evidence="3">The sequence shown here is derived from an EMBL/GenBank/DDBJ whole genome shotgun (WGS) entry which is preliminary data.</text>
</comment>
<dbReference type="PANTHER" id="PTHR10587">
    <property type="entry name" value="GLYCOSYL TRANSFERASE-RELATED"/>
    <property type="match status" value="1"/>
</dbReference>
<dbReference type="GO" id="GO:0005975">
    <property type="term" value="P:carbohydrate metabolic process"/>
    <property type="evidence" value="ECO:0007669"/>
    <property type="project" value="InterPro"/>
</dbReference>
<organism evidence="3 4">
    <name type="scientific">Gracilibacillus dipsosauri</name>
    <dbReference type="NCBI Taxonomy" id="178340"/>
    <lineage>
        <taxon>Bacteria</taxon>
        <taxon>Bacillati</taxon>
        <taxon>Bacillota</taxon>
        <taxon>Bacilli</taxon>
        <taxon>Bacillales</taxon>
        <taxon>Bacillaceae</taxon>
        <taxon>Gracilibacillus</taxon>
    </lineage>
</organism>
<dbReference type="InterPro" id="IPR011330">
    <property type="entry name" value="Glyco_hydro/deAcase_b/a-brl"/>
</dbReference>
<dbReference type="PROSITE" id="PS51677">
    <property type="entry name" value="NODB"/>
    <property type="match status" value="1"/>
</dbReference>
<gene>
    <name evidence="3" type="ORF">DLJ74_01515</name>
</gene>